<evidence type="ECO:0000256" key="8">
    <source>
        <dbReference type="ARBA" id="ARBA00025164"/>
    </source>
</evidence>
<evidence type="ECO:0000313" key="16">
    <source>
        <dbReference type="Proteomes" id="UP000005744"/>
    </source>
</evidence>
<feature type="domain" description="Nudix hydrolase" evidence="14">
    <location>
        <begin position="48"/>
        <end position="188"/>
    </location>
</feature>
<dbReference type="Proteomes" id="UP000005744">
    <property type="component" value="Unassembled WGS sequence"/>
</dbReference>
<dbReference type="CDD" id="cd24155">
    <property type="entry name" value="NUDIX_ADPRase"/>
    <property type="match status" value="1"/>
</dbReference>
<dbReference type="GO" id="GO:0019144">
    <property type="term" value="F:ADP-sugar diphosphatase activity"/>
    <property type="evidence" value="ECO:0007669"/>
    <property type="project" value="TreeGrafter"/>
</dbReference>
<dbReference type="Gene3D" id="3.90.79.10">
    <property type="entry name" value="Nucleoside Triphosphate Pyrophosphohydrolase"/>
    <property type="match status" value="1"/>
</dbReference>
<evidence type="ECO:0000256" key="2">
    <source>
        <dbReference type="ARBA" id="ARBA00007482"/>
    </source>
</evidence>
<reference evidence="15 16" key="1">
    <citation type="submission" date="2011-11" db="EMBL/GenBank/DDBJ databases">
        <title>Improved High-Quality Draft sequence of Beggiatoa alba B18lD.</title>
        <authorList>
            <consortium name="US DOE Joint Genome Institute"/>
            <person name="Lucas S."/>
            <person name="Han J."/>
            <person name="Lapidus A."/>
            <person name="Cheng J.-F."/>
            <person name="Goodwin L."/>
            <person name="Pitluck S."/>
            <person name="Peters L."/>
            <person name="Mikhailova N."/>
            <person name="Held B."/>
            <person name="Detter J.C."/>
            <person name="Han C."/>
            <person name="Tapia R."/>
            <person name="Land M."/>
            <person name="Hauser L."/>
            <person name="Kyrpides N."/>
            <person name="Ivanova N."/>
            <person name="Pagani I."/>
            <person name="Samuel K."/>
            <person name="Teske A."/>
            <person name="Mueller J."/>
            <person name="Woyke T."/>
        </authorList>
    </citation>
    <scope>NUCLEOTIDE SEQUENCE [LARGE SCALE GENOMIC DNA]</scope>
    <source>
        <strain evidence="15 16">B18LD</strain>
    </source>
</reference>
<comment type="catalytic activity">
    <reaction evidence="12">
        <text>ADP-D-ribose + H2O = D-ribose 5-phosphate + AMP + 2 H(+)</text>
        <dbReference type="Rhea" id="RHEA:10412"/>
        <dbReference type="ChEBI" id="CHEBI:15377"/>
        <dbReference type="ChEBI" id="CHEBI:15378"/>
        <dbReference type="ChEBI" id="CHEBI:57967"/>
        <dbReference type="ChEBI" id="CHEBI:78346"/>
        <dbReference type="ChEBI" id="CHEBI:456215"/>
        <dbReference type="EC" id="3.6.1.13"/>
    </reaction>
</comment>
<dbReference type="HOGENOM" id="CLU_062658_6_1_6"/>
<evidence type="ECO:0000256" key="11">
    <source>
        <dbReference type="ARBA" id="ARBA00033056"/>
    </source>
</evidence>
<keyword evidence="16" id="KW-1185">Reference proteome</keyword>
<evidence type="ECO:0000313" key="15">
    <source>
        <dbReference type="EMBL" id="EIJ41776.1"/>
    </source>
</evidence>
<comment type="function">
    <text evidence="8">Acts on ADP-mannose and ADP-glucose as well as ADP-ribose. Prevents glycogen biosynthesis. The reaction catalyzed by this enzyme is a limiting step of the gluconeogenic process.</text>
</comment>
<dbReference type="GO" id="GO:0019693">
    <property type="term" value="P:ribose phosphate metabolic process"/>
    <property type="evidence" value="ECO:0007669"/>
    <property type="project" value="TreeGrafter"/>
</dbReference>
<dbReference type="RefSeq" id="WP_002684029.1">
    <property type="nucleotide sequence ID" value="NZ_JH600070.1"/>
</dbReference>
<dbReference type="PROSITE" id="PS00893">
    <property type="entry name" value="NUDIX_BOX"/>
    <property type="match status" value="1"/>
</dbReference>
<dbReference type="GO" id="GO:0006753">
    <property type="term" value="P:nucleoside phosphate metabolic process"/>
    <property type="evidence" value="ECO:0007669"/>
    <property type="project" value="TreeGrafter"/>
</dbReference>
<evidence type="ECO:0000256" key="3">
    <source>
        <dbReference type="ARBA" id="ARBA00012453"/>
    </source>
</evidence>
<dbReference type="EC" id="3.6.1.13" evidence="3"/>
<dbReference type="InterPro" id="IPR015797">
    <property type="entry name" value="NUDIX_hydrolase-like_dom_sf"/>
</dbReference>
<dbReference type="PANTHER" id="PTHR11839:SF5">
    <property type="entry name" value="ADP-RIBOSE PYROPHOSPHATASE"/>
    <property type="match status" value="1"/>
</dbReference>
<keyword evidence="5 13" id="KW-0479">Metal-binding</keyword>
<evidence type="ECO:0000256" key="1">
    <source>
        <dbReference type="ARBA" id="ARBA00001946"/>
    </source>
</evidence>
<dbReference type="NCBIfam" id="TIGR00052">
    <property type="entry name" value="nudix-type nucleoside diphosphatase, YffH/AdpP family"/>
    <property type="match status" value="1"/>
</dbReference>
<evidence type="ECO:0000256" key="7">
    <source>
        <dbReference type="ARBA" id="ARBA00022842"/>
    </source>
</evidence>
<evidence type="ECO:0000259" key="14">
    <source>
        <dbReference type="PROSITE" id="PS51462"/>
    </source>
</evidence>
<dbReference type="GO" id="GO:0005829">
    <property type="term" value="C:cytosol"/>
    <property type="evidence" value="ECO:0007669"/>
    <property type="project" value="TreeGrafter"/>
</dbReference>
<feature type="binding site" evidence="13">
    <location>
        <position position="91"/>
    </location>
    <ligand>
        <name>Mg(2+)</name>
        <dbReference type="ChEBI" id="CHEBI:18420"/>
        <label>1</label>
    </ligand>
</feature>
<dbReference type="STRING" id="395493.BegalDRAFT_0868"/>
<evidence type="ECO:0000256" key="13">
    <source>
        <dbReference type="PIRSR" id="PIRSR604385-2"/>
    </source>
</evidence>
<evidence type="ECO:0000256" key="6">
    <source>
        <dbReference type="ARBA" id="ARBA00022801"/>
    </source>
</evidence>
<feature type="binding site" evidence="13">
    <location>
        <position position="107"/>
    </location>
    <ligand>
        <name>Mg(2+)</name>
        <dbReference type="ChEBI" id="CHEBI:18420"/>
        <label>1</label>
    </ligand>
</feature>
<dbReference type="SUPFAM" id="SSF55811">
    <property type="entry name" value="Nudix"/>
    <property type="match status" value="1"/>
</dbReference>
<sequence>MSPPYPKKIELVDKILAYNGYFKIVKYHLRHTLFRGGWSGEMSREVFERGHAVALLPYDPIREQVVLVEQFRAGALSLENPEQSWLWEIIAGIIEPEETPIEVAHREAEEEAGCRVTDLIPLHKVLLSPGGTTETCQLYCGRVDASTVGGIYGLAEENEDIQVHVVTLDEALALIDKGIICSSPAIIALQWLALHKAMVKQRWQVA</sequence>
<evidence type="ECO:0000256" key="4">
    <source>
        <dbReference type="ARBA" id="ARBA00013297"/>
    </source>
</evidence>
<keyword evidence="7 13" id="KW-0460">Magnesium</keyword>
<evidence type="ECO:0000256" key="9">
    <source>
        <dbReference type="ARBA" id="ARBA00030162"/>
    </source>
</evidence>
<gene>
    <name evidence="15" type="ORF">BegalDRAFT_0868</name>
</gene>
<evidence type="ECO:0000256" key="10">
    <source>
        <dbReference type="ARBA" id="ARBA00030308"/>
    </source>
</evidence>
<dbReference type="GO" id="GO:0046872">
    <property type="term" value="F:metal ion binding"/>
    <property type="evidence" value="ECO:0007669"/>
    <property type="project" value="UniProtKB-KW"/>
</dbReference>
<dbReference type="PROSITE" id="PS51462">
    <property type="entry name" value="NUDIX"/>
    <property type="match status" value="1"/>
</dbReference>
<dbReference type="InterPro" id="IPR000086">
    <property type="entry name" value="NUDIX_hydrolase_dom"/>
</dbReference>
<evidence type="ECO:0000256" key="12">
    <source>
        <dbReference type="ARBA" id="ARBA00049546"/>
    </source>
</evidence>
<name>I3CDT3_9GAMM</name>
<keyword evidence="6" id="KW-0378">Hydrolase</keyword>
<feature type="binding site" evidence="13">
    <location>
        <position position="111"/>
    </location>
    <ligand>
        <name>Mg(2+)</name>
        <dbReference type="ChEBI" id="CHEBI:18420"/>
        <label>1</label>
    </ligand>
</feature>
<dbReference type="InterPro" id="IPR004385">
    <property type="entry name" value="NDP_pyrophosphatase"/>
</dbReference>
<accession>I3CDT3</accession>
<organism evidence="15 16">
    <name type="scientific">Beggiatoa alba B18LD</name>
    <dbReference type="NCBI Taxonomy" id="395493"/>
    <lineage>
        <taxon>Bacteria</taxon>
        <taxon>Pseudomonadati</taxon>
        <taxon>Pseudomonadota</taxon>
        <taxon>Gammaproteobacteria</taxon>
        <taxon>Thiotrichales</taxon>
        <taxon>Thiotrichaceae</taxon>
        <taxon>Beggiatoa</taxon>
    </lineage>
</organism>
<feature type="binding site" evidence="13">
    <location>
        <position position="159"/>
    </location>
    <ligand>
        <name>Mg(2+)</name>
        <dbReference type="ChEBI" id="CHEBI:18420"/>
        <label>1</label>
    </ligand>
</feature>
<proteinExistence type="inferred from homology"/>
<dbReference type="EMBL" id="JH600070">
    <property type="protein sequence ID" value="EIJ41776.1"/>
    <property type="molecule type" value="Genomic_DNA"/>
</dbReference>
<dbReference type="eggNOG" id="COG0494">
    <property type="taxonomic scope" value="Bacteria"/>
</dbReference>
<protein>
    <recommendedName>
        <fullName evidence="4">ADP-ribose pyrophosphatase</fullName>
        <ecNumber evidence="3">3.6.1.13</ecNumber>
    </recommendedName>
    <alternativeName>
        <fullName evidence="9">ADP-ribose diphosphatase</fullName>
    </alternativeName>
    <alternativeName>
        <fullName evidence="11">ADP-ribose phosphohydrolase</fullName>
    </alternativeName>
    <alternativeName>
        <fullName evidence="10">Adenosine diphosphoribose pyrophosphatase</fullName>
    </alternativeName>
</protein>
<dbReference type="PANTHER" id="PTHR11839">
    <property type="entry name" value="UDP/ADP-SUGAR PYROPHOSPHATASE"/>
    <property type="match status" value="1"/>
</dbReference>
<dbReference type="GO" id="GO:0047631">
    <property type="term" value="F:ADP-ribose diphosphatase activity"/>
    <property type="evidence" value="ECO:0007669"/>
    <property type="project" value="UniProtKB-EC"/>
</dbReference>
<dbReference type="Pfam" id="PF00293">
    <property type="entry name" value="NUDIX"/>
    <property type="match status" value="1"/>
</dbReference>
<comment type="cofactor">
    <cofactor evidence="1 13">
        <name>Mg(2+)</name>
        <dbReference type="ChEBI" id="CHEBI:18420"/>
    </cofactor>
</comment>
<comment type="similarity">
    <text evidence="2">Belongs to the Nudix hydrolase family. NudF subfamily.</text>
</comment>
<dbReference type="InterPro" id="IPR020084">
    <property type="entry name" value="NUDIX_hydrolase_CS"/>
</dbReference>
<evidence type="ECO:0000256" key="5">
    <source>
        <dbReference type="ARBA" id="ARBA00022723"/>
    </source>
</evidence>
<dbReference type="AlphaFoldDB" id="I3CDT3"/>
<dbReference type="OrthoDB" id="5292471at2"/>